<dbReference type="AlphaFoldDB" id="A0A0P7CR07"/>
<dbReference type="Proteomes" id="UP000050437">
    <property type="component" value="Unassembled WGS sequence"/>
</dbReference>
<evidence type="ECO:0000313" key="1">
    <source>
        <dbReference type="EMBL" id="KPM58306.1"/>
    </source>
</evidence>
<gene>
    <name evidence="1" type="ORF">HB13667_28580</name>
</gene>
<proteinExistence type="predicted"/>
<accession>A0A0P7CR07</accession>
<name>A0A0P7CR07_PSEPU</name>
<protein>
    <submittedName>
        <fullName evidence="1">Uncharacterized protein</fullName>
    </submittedName>
</protein>
<sequence length="151" mass="17750">MNLERSILITLAAHESTLQQIKSLTAEIGLHLGRCESRYELIGPKPVNESPELGDLPWPNGSEEHWNILYDEKNRRKTHMWDAFREWSQDEDRGLNDEEVMDYLLKRGCVHCTRAFYFVRERKKARRDLGNFRRSLRALGKSAIKALEPKR</sequence>
<evidence type="ECO:0000313" key="2">
    <source>
        <dbReference type="Proteomes" id="UP000050437"/>
    </source>
</evidence>
<dbReference type="EMBL" id="LKKS01000142">
    <property type="protein sequence ID" value="KPM58306.1"/>
    <property type="molecule type" value="Genomic_DNA"/>
</dbReference>
<organism evidence="1 2">
    <name type="scientific">Pseudomonas putida</name>
    <name type="common">Arthrobacter siderocapsulatus</name>
    <dbReference type="NCBI Taxonomy" id="303"/>
    <lineage>
        <taxon>Bacteria</taxon>
        <taxon>Pseudomonadati</taxon>
        <taxon>Pseudomonadota</taxon>
        <taxon>Gammaproteobacteria</taxon>
        <taxon>Pseudomonadales</taxon>
        <taxon>Pseudomonadaceae</taxon>
        <taxon>Pseudomonas</taxon>
    </lineage>
</organism>
<reference evidence="1 2" key="1">
    <citation type="submission" date="2015-10" db="EMBL/GenBank/DDBJ databases">
        <title>Pseudomonas putida clinical strains.</title>
        <authorList>
            <person name="Molina L."/>
            <person name="Udaondo Z."/>
        </authorList>
    </citation>
    <scope>NUCLEOTIDE SEQUENCE [LARGE SCALE GENOMIC DNA]</scope>
    <source>
        <strain evidence="1 2">HB13667</strain>
    </source>
</reference>
<comment type="caution">
    <text evidence="1">The sequence shown here is derived from an EMBL/GenBank/DDBJ whole genome shotgun (WGS) entry which is preliminary data.</text>
</comment>